<dbReference type="SUPFAM" id="SSF117143">
    <property type="entry name" value="Flagellar hook protein flgE"/>
    <property type="match status" value="1"/>
</dbReference>
<dbReference type="InterPro" id="IPR020013">
    <property type="entry name" value="Flagellar_FlgE/F/G"/>
</dbReference>
<evidence type="ECO:0000259" key="6">
    <source>
        <dbReference type="Pfam" id="PF06429"/>
    </source>
</evidence>
<reference evidence="7 8" key="1">
    <citation type="submission" date="2015-09" db="EMBL/GenBank/DDBJ databases">
        <authorList>
            <consortium name="Swine Surveillance"/>
        </authorList>
    </citation>
    <scope>NUCLEOTIDE SEQUENCE [LARGE SCALE GENOMIC DNA]</scope>
    <source>
        <strain evidence="7 8">CECT 5294</strain>
    </source>
</reference>
<dbReference type="Pfam" id="PF06429">
    <property type="entry name" value="Flg_bbr_C"/>
    <property type="match status" value="1"/>
</dbReference>
<dbReference type="EMBL" id="CYRX01000011">
    <property type="protein sequence ID" value="CUH59710.1"/>
    <property type="molecule type" value="Genomic_DNA"/>
</dbReference>
<dbReference type="RefSeq" id="WP_170863227.1">
    <property type="nucleotide sequence ID" value="NZ_CYRX01000011.1"/>
</dbReference>
<dbReference type="Proteomes" id="UP000051298">
    <property type="component" value="Unassembled WGS sequence"/>
</dbReference>
<dbReference type="PANTHER" id="PTHR30435">
    <property type="entry name" value="FLAGELLAR PROTEIN"/>
    <property type="match status" value="1"/>
</dbReference>
<dbReference type="InterPro" id="IPR010930">
    <property type="entry name" value="Flg_bb/hook_C_dom"/>
</dbReference>
<protein>
    <recommendedName>
        <fullName evidence="4">Flagellar hook protein FlgE</fullName>
    </recommendedName>
</protein>
<dbReference type="InterPro" id="IPR037925">
    <property type="entry name" value="FlgE/F/G-like"/>
</dbReference>
<evidence type="ECO:0000259" key="5">
    <source>
        <dbReference type="Pfam" id="PF00460"/>
    </source>
</evidence>
<keyword evidence="7" id="KW-0969">Cilium</keyword>
<organism evidence="7 8">
    <name type="scientific">Thalassobacter stenotrophicus</name>
    <dbReference type="NCBI Taxonomy" id="266809"/>
    <lineage>
        <taxon>Bacteria</taxon>
        <taxon>Pseudomonadati</taxon>
        <taxon>Pseudomonadota</taxon>
        <taxon>Alphaproteobacteria</taxon>
        <taxon>Rhodobacterales</taxon>
        <taxon>Roseobacteraceae</taxon>
        <taxon>Thalassobacter</taxon>
    </lineage>
</organism>
<keyword evidence="7" id="KW-0966">Cell projection</keyword>
<evidence type="ECO:0000256" key="2">
    <source>
        <dbReference type="ARBA" id="ARBA00009677"/>
    </source>
</evidence>
<evidence type="ECO:0000313" key="8">
    <source>
        <dbReference type="Proteomes" id="UP000051298"/>
    </source>
</evidence>
<dbReference type="Pfam" id="PF00460">
    <property type="entry name" value="Flg_bb_rod"/>
    <property type="match status" value="1"/>
</dbReference>
<comment type="similarity">
    <text evidence="2 4">Belongs to the flagella basal body rod proteins family.</text>
</comment>
<comment type="subcellular location">
    <subcellularLocation>
        <location evidence="1 4">Bacterial flagellum basal body</location>
    </subcellularLocation>
</comment>
<dbReference type="InterPro" id="IPR001444">
    <property type="entry name" value="Flag_bb_rod_N"/>
</dbReference>
<comment type="function">
    <text evidence="4">A flexible structure which links the flagellar filament to the drive apparatus in the basal body.</text>
</comment>
<dbReference type="AlphaFoldDB" id="A0A0P1EY04"/>
<dbReference type="GO" id="GO:0009424">
    <property type="term" value="C:bacterial-type flagellum hook"/>
    <property type="evidence" value="ECO:0007669"/>
    <property type="project" value="TreeGrafter"/>
</dbReference>
<dbReference type="GO" id="GO:0009425">
    <property type="term" value="C:bacterial-type flagellum basal body"/>
    <property type="evidence" value="ECO:0007669"/>
    <property type="project" value="UniProtKB-SubCell"/>
</dbReference>
<feature type="domain" description="Flagellar basal body rod protein N-terminal" evidence="5">
    <location>
        <begin position="7"/>
        <end position="37"/>
    </location>
</feature>
<gene>
    <name evidence="7" type="primary">flgE_1</name>
    <name evidence="7" type="ORF">THS5294_00997</name>
</gene>
<keyword evidence="3 4" id="KW-0975">Bacterial flagellum</keyword>
<dbReference type="GO" id="GO:0071978">
    <property type="term" value="P:bacterial-type flagellum-dependent swarming motility"/>
    <property type="evidence" value="ECO:0007669"/>
    <property type="project" value="TreeGrafter"/>
</dbReference>
<name>A0A0P1EY04_9RHOB</name>
<accession>A0A0P1EY04</accession>
<evidence type="ECO:0000256" key="1">
    <source>
        <dbReference type="ARBA" id="ARBA00004117"/>
    </source>
</evidence>
<keyword evidence="7" id="KW-0282">Flagellum</keyword>
<dbReference type="eggNOG" id="COG1749">
    <property type="taxonomic scope" value="Bacteria"/>
</dbReference>
<dbReference type="STRING" id="266809.PM03_08480"/>
<dbReference type="Gene3D" id="2.60.98.20">
    <property type="entry name" value="Flagellar hook protein FlgE"/>
    <property type="match status" value="1"/>
</dbReference>
<feature type="domain" description="Flagellar basal-body/hook protein C-terminal" evidence="6">
    <location>
        <begin position="401"/>
        <end position="441"/>
    </location>
</feature>
<dbReference type="InterPro" id="IPR037058">
    <property type="entry name" value="Falgellar_hook_FlgE_sf"/>
</dbReference>
<dbReference type="GO" id="GO:0005829">
    <property type="term" value="C:cytosol"/>
    <property type="evidence" value="ECO:0007669"/>
    <property type="project" value="TreeGrafter"/>
</dbReference>
<proteinExistence type="inferred from homology"/>
<evidence type="ECO:0000256" key="4">
    <source>
        <dbReference type="RuleBase" id="RU362116"/>
    </source>
</evidence>
<evidence type="ECO:0000256" key="3">
    <source>
        <dbReference type="ARBA" id="ARBA00023143"/>
    </source>
</evidence>
<evidence type="ECO:0000313" key="7">
    <source>
        <dbReference type="EMBL" id="CUH59710.1"/>
    </source>
</evidence>
<dbReference type="NCBIfam" id="TIGR03506">
    <property type="entry name" value="FlgEFG_subfam"/>
    <property type="match status" value="1"/>
</dbReference>
<dbReference type="PANTHER" id="PTHR30435:SF1">
    <property type="entry name" value="FLAGELLAR HOOK PROTEIN FLGE"/>
    <property type="match status" value="1"/>
</dbReference>
<sequence length="443" mass="46200">MTISSSLNAGVAGLNVNASRLATISDNIANSGTYGYKRAVADFSSMVIDQTRGSYSAGGVRVTTFRMVDEQGTLVNSDNPTDLAIAGRGMLPVTTLTAVDSDSGSFPLRLTTTGSFRPDSSGILRTDTGLVLMGWPAQPDGTIPDFARTTAEGLEPVRVNLNQFAGDPTTKVNLALNLPATATQAGESGDTLDFPVEYFDNLGTSQNLSLEMTPTVPASGAASNEWRIVIKDQAQNAATVGDFTVTFDSSQSGGGAISGVIDNSLTGPAAGGTGDYDPATGEIAVNVAGGGTMQLDIGRYNDTSGMTQLSDVFAPVSVNKNGSPVGNLSSVEVDANGYLQAIYDIGFTKTIYQIPVADVPNMNGLISQNNQTFEVSPESGSLFLWDAGEGPTGDMAGFTREESATDVAAELTQLIQTQRAYSSNAKVIQTVDEMLQETTNIKR</sequence>